<dbReference type="Proteomes" id="UP000261560">
    <property type="component" value="Unplaced"/>
</dbReference>
<organism evidence="15 16">
    <name type="scientific">Oryzias melastigma</name>
    <name type="common">Marine medaka</name>
    <dbReference type="NCBI Taxonomy" id="30732"/>
    <lineage>
        <taxon>Eukaryota</taxon>
        <taxon>Metazoa</taxon>
        <taxon>Chordata</taxon>
        <taxon>Craniata</taxon>
        <taxon>Vertebrata</taxon>
        <taxon>Euteleostomi</taxon>
        <taxon>Actinopterygii</taxon>
        <taxon>Neopterygii</taxon>
        <taxon>Teleostei</taxon>
        <taxon>Neoteleostei</taxon>
        <taxon>Acanthomorphata</taxon>
        <taxon>Ovalentaria</taxon>
        <taxon>Atherinomorphae</taxon>
        <taxon>Beloniformes</taxon>
        <taxon>Adrianichthyidae</taxon>
        <taxon>Oryziinae</taxon>
        <taxon>Oryzias</taxon>
    </lineage>
</organism>
<accession>A0A3B3D9E0</accession>
<keyword evidence="5 8" id="KW-0862">Zinc</keyword>
<dbReference type="SMART" id="SM00220">
    <property type="entry name" value="S_TKc"/>
    <property type="match status" value="1"/>
</dbReference>
<dbReference type="OMA" id="NDSLEEW"/>
<dbReference type="InterPro" id="IPR008271">
    <property type="entry name" value="Ser/Thr_kinase_AS"/>
</dbReference>
<dbReference type="PROSITE" id="PS00478">
    <property type="entry name" value="LIM_DOMAIN_1"/>
    <property type="match status" value="1"/>
</dbReference>
<feature type="region of interest" description="Disordered" evidence="11">
    <location>
        <begin position="387"/>
        <end position="408"/>
    </location>
</feature>
<sequence length="485" mass="54675">MTLTKPKLFGNDDLEKWKEIGSGGFSNVYKVKHKSMGHDLAIKFLRPGVSGNIEEALFEEAKHLEEFSSDYVLRIYGLYQGIPPLFPGMSPQKGIVMEFMQRGSIETLQKILCGPPPLPLAFRLAHEVALGMNFLHSKRILHRDLKPSNVMLNDNLNSKLADFGLCTYSTSASNVSTDVDSGGTLRYTPPEAFDVNYKPVRSFDLYSYGILLWSILSGQEPYRGVWPCIVTLKVPQGDRPAVEDIQQKDAEGMNELLELMKKCWDGEPFKRPTFKECVEISERGYLMHRRGIYEAVFGVLKKLDVDCMEPNETNAGPSLICSEVDGGIKSRAASLGTPPEKAQSIHRKSAWSLKEETKTGSPEKRVQLPQTKLEPFQDKKTPLRTDTSWIRHPTTTPTNKKTYTPPNHETVSAKRKCTFCDMPLGKGAAMIIQSLGQIYHLHCFKCFKCKESLESTKAENPVRIKDYQLYCAECYKKVKAGEQKM</sequence>
<dbReference type="Pfam" id="PF07714">
    <property type="entry name" value="PK_Tyr_Ser-Thr"/>
    <property type="match status" value="1"/>
</dbReference>
<evidence type="ECO:0000256" key="2">
    <source>
        <dbReference type="ARBA" id="ARBA00022527"/>
    </source>
</evidence>
<dbReference type="AlphaFoldDB" id="A0A3B3D9E0"/>
<keyword evidence="16" id="KW-1185">Reference proteome</keyword>
<dbReference type="GO" id="GO:0004706">
    <property type="term" value="F:JUN kinase kinase kinase activity"/>
    <property type="evidence" value="ECO:0007669"/>
    <property type="project" value="TreeGrafter"/>
</dbReference>
<dbReference type="OrthoDB" id="4062651at2759"/>
<evidence type="ECO:0000313" key="16">
    <source>
        <dbReference type="Proteomes" id="UP000261560"/>
    </source>
</evidence>
<keyword evidence="14" id="KW-0675">Receptor</keyword>
<name>A0A3B3D9E0_ORYME</name>
<dbReference type="PROSITE" id="PS00108">
    <property type="entry name" value="PROTEIN_KINASE_ST"/>
    <property type="match status" value="1"/>
</dbReference>
<evidence type="ECO:0000259" key="12">
    <source>
        <dbReference type="PROSITE" id="PS50011"/>
    </source>
</evidence>
<reference evidence="15" key="1">
    <citation type="submission" date="2025-05" db="UniProtKB">
        <authorList>
            <consortium name="Ensembl"/>
        </authorList>
    </citation>
    <scope>IDENTIFICATION</scope>
</reference>
<dbReference type="InterPro" id="IPR017441">
    <property type="entry name" value="Protein_kinase_ATP_BS"/>
</dbReference>
<evidence type="ECO:0000313" key="14">
    <source>
        <dbReference type="EMBL" id="KAF6733287.1"/>
    </source>
</evidence>
<dbReference type="EMBL" id="WKFB01000164">
    <property type="protein sequence ID" value="KAF6733287.1"/>
    <property type="molecule type" value="Genomic_DNA"/>
</dbReference>
<evidence type="ECO:0000256" key="5">
    <source>
        <dbReference type="ARBA" id="ARBA00022833"/>
    </source>
</evidence>
<dbReference type="STRING" id="30732.ENSOMEP00000025985"/>
<dbReference type="PANTHER" id="PTHR44329:SF297">
    <property type="entry name" value="RECEPTOR-INTERACTING SERINE_THREONINE-PROTEIN KINASE 3"/>
    <property type="match status" value="1"/>
</dbReference>
<keyword evidence="4 9" id="KW-0547">Nucleotide-binding</keyword>
<feature type="binding site" evidence="9">
    <location>
        <position position="43"/>
    </location>
    <ligand>
        <name>ATP</name>
        <dbReference type="ChEBI" id="CHEBI:30616"/>
    </ligand>
</feature>
<dbReference type="InterPro" id="IPR011009">
    <property type="entry name" value="Kinase-like_dom_sf"/>
</dbReference>
<keyword evidence="14" id="KW-0808">Transferase</keyword>
<dbReference type="CDD" id="cd08368">
    <property type="entry name" value="LIM"/>
    <property type="match status" value="1"/>
</dbReference>
<dbReference type="PROSITE" id="PS50023">
    <property type="entry name" value="LIM_DOMAIN_2"/>
    <property type="match status" value="1"/>
</dbReference>
<dbReference type="PRINTS" id="PR00109">
    <property type="entry name" value="TYRKINASE"/>
</dbReference>
<evidence type="ECO:0000256" key="10">
    <source>
        <dbReference type="RuleBase" id="RU000304"/>
    </source>
</evidence>
<dbReference type="Gene3D" id="2.10.110.10">
    <property type="entry name" value="Cysteine Rich Protein"/>
    <property type="match status" value="1"/>
</dbReference>
<evidence type="ECO:0000256" key="11">
    <source>
        <dbReference type="SAM" id="MobiDB-lite"/>
    </source>
</evidence>
<feature type="region of interest" description="Disordered" evidence="11">
    <location>
        <begin position="332"/>
        <end position="367"/>
    </location>
</feature>
<dbReference type="Ensembl" id="ENSOMET00000005712.1">
    <property type="protein sequence ID" value="ENSOMEP00000025985.1"/>
    <property type="gene ID" value="ENSOMEG00000007554.1"/>
</dbReference>
<dbReference type="GO" id="GO:0005524">
    <property type="term" value="F:ATP binding"/>
    <property type="evidence" value="ECO:0007669"/>
    <property type="project" value="UniProtKB-UniRule"/>
</dbReference>
<dbReference type="PANTHER" id="PTHR44329">
    <property type="entry name" value="SERINE/THREONINE-PROTEIN KINASE TNNI3K-RELATED"/>
    <property type="match status" value="1"/>
</dbReference>
<evidence type="ECO:0000256" key="8">
    <source>
        <dbReference type="PROSITE-ProRule" id="PRU00125"/>
    </source>
</evidence>
<dbReference type="Proteomes" id="UP000646548">
    <property type="component" value="Unassembled WGS sequence"/>
</dbReference>
<dbReference type="Gene3D" id="1.10.510.10">
    <property type="entry name" value="Transferase(Phosphotransferase) domain 1"/>
    <property type="match status" value="1"/>
</dbReference>
<keyword evidence="14" id="KW-0418">Kinase</keyword>
<evidence type="ECO:0000256" key="7">
    <source>
        <dbReference type="ARBA" id="ARBA00023038"/>
    </source>
</evidence>
<evidence type="ECO:0000256" key="6">
    <source>
        <dbReference type="ARBA" id="ARBA00022840"/>
    </source>
</evidence>
<evidence type="ECO:0000256" key="9">
    <source>
        <dbReference type="PROSITE-ProRule" id="PRU10141"/>
    </source>
</evidence>
<protein>
    <submittedName>
        <fullName evidence="14 15">Receptor-interacting serine/threonine-protein kinase 3</fullName>
    </submittedName>
</protein>
<dbReference type="Pfam" id="PF00412">
    <property type="entry name" value="LIM"/>
    <property type="match status" value="1"/>
</dbReference>
<keyword evidence="6 9" id="KW-0067">ATP-binding</keyword>
<dbReference type="PROSITE" id="PS00107">
    <property type="entry name" value="PROTEIN_KINASE_ATP"/>
    <property type="match status" value="1"/>
</dbReference>
<dbReference type="PaxDb" id="30732-ENSOMEP00000025985"/>
<keyword evidence="3 8" id="KW-0479">Metal-binding</keyword>
<gene>
    <name evidence="14" type="ORF">FQA47_000871</name>
</gene>
<feature type="compositionally biased region" description="Basic and acidic residues" evidence="11">
    <location>
        <begin position="353"/>
        <end position="366"/>
    </location>
</feature>
<dbReference type="PROSITE" id="PS50011">
    <property type="entry name" value="PROTEIN_KINASE_DOM"/>
    <property type="match status" value="1"/>
</dbReference>
<dbReference type="InterPro" id="IPR000719">
    <property type="entry name" value="Prot_kinase_dom"/>
</dbReference>
<dbReference type="SMART" id="SM00132">
    <property type="entry name" value="LIM"/>
    <property type="match status" value="1"/>
</dbReference>
<keyword evidence="2 10" id="KW-0723">Serine/threonine-protein kinase</keyword>
<feature type="compositionally biased region" description="Low complexity" evidence="11">
    <location>
        <begin position="393"/>
        <end position="407"/>
    </location>
</feature>
<evidence type="ECO:0000256" key="1">
    <source>
        <dbReference type="ARBA" id="ARBA00005843"/>
    </source>
</evidence>
<comment type="similarity">
    <text evidence="1">Belongs to the protein kinase superfamily. TKL Ser/Thr protein kinase family.</text>
</comment>
<dbReference type="InterPro" id="IPR001781">
    <property type="entry name" value="Znf_LIM"/>
</dbReference>
<evidence type="ECO:0000256" key="4">
    <source>
        <dbReference type="ARBA" id="ARBA00022741"/>
    </source>
</evidence>
<feature type="domain" description="Protein kinase" evidence="12">
    <location>
        <begin position="14"/>
        <end position="286"/>
    </location>
</feature>
<evidence type="ECO:0000313" key="15">
    <source>
        <dbReference type="Ensembl" id="ENSOMEP00000025985.1"/>
    </source>
</evidence>
<proteinExistence type="inferred from homology"/>
<keyword evidence="7 8" id="KW-0440">LIM domain</keyword>
<dbReference type="InterPro" id="IPR001245">
    <property type="entry name" value="Ser-Thr/Tyr_kinase_cat_dom"/>
</dbReference>
<dbReference type="SUPFAM" id="SSF56112">
    <property type="entry name" value="Protein kinase-like (PK-like)"/>
    <property type="match status" value="1"/>
</dbReference>
<reference evidence="14" key="2">
    <citation type="journal article" name="BMC Genomics">
        <title>Long-read sequencing and de novo genome assembly of marine medaka (Oryzias melastigma).</title>
        <authorList>
            <person name="Liang P."/>
            <person name="Saqib H.S.A."/>
            <person name="Ni X."/>
            <person name="Shen Y."/>
        </authorList>
    </citation>
    <scope>NUCLEOTIDE SEQUENCE</scope>
    <source>
        <strain evidence="14">Bigg-433</strain>
    </source>
</reference>
<evidence type="ECO:0000259" key="13">
    <source>
        <dbReference type="PROSITE" id="PS50023"/>
    </source>
</evidence>
<feature type="domain" description="LIM zinc-binding" evidence="13">
    <location>
        <begin position="415"/>
        <end position="481"/>
    </location>
</feature>
<dbReference type="InterPro" id="IPR051681">
    <property type="entry name" value="Ser/Thr_Kinases-Pseudokinases"/>
</dbReference>
<dbReference type="GeneTree" id="ENSGT00940000160206"/>
<evidence type="ECO:0000256" key="3">
    <source>
        <dbReference type="ARBA" id="ARBA00022723"/>
    </source>
</evidence>
<dbReference type="GO" id="GO:0046872">
    <property type="term" value="F:metal ion binding"/>
    <property type="evidence" value="ECO:0007669"/>
    <property type="project" value="UniProtKB-KW"/>
</dbReference>